<dbReference type="CDD" id="cd00593">
    <property type="entry name" value="RIBOc"/>
    <property type="match status" value="2"/>
</dbReference>
<keyword evidence="6" id="KW-0677">Repeat</keyword>
<dbReference type="Gene3D" id="1.10.1520.10">
    <property type="entry name" value="Ribonuclease III domain"/>
    <property type="match status" value="2"/>
</dbReference>
<feature type="domain" description="Dicer dsRNA-binding fold" evidence="23">
    <location>
        <begin position="722"/>
        <end position="812"/>
    </location>
</feature>
<evidence type="ECO:0000259" key="23">
    <source>
        <dbReference type="PROSITE" id="PS51327"/>
    </source>
</evidence>
<dbReference type="PANTHER" id="PTHR14950:SF62">
    <property type="entry name" value="DICER-LIKE PROTEIN 1"/>
    <property type="match status" value="1"/>
</dbReference>
<evidence type="ECO:0000256" key="16">
    <source>
        <dbReference type="ARBA" id="ARBA00035116"/>
    </source>
</evidence>
<dbReference type="Pfam" id="PF24995">
    <property type="entry name" value="DSRM_2"/>
    <property type="match status" value="1"/>
</dbReference>
<dbReference type="PROSITE" id="PS50821">
    <property type="entry name" value="PAZ"/>
    <property type="match status" value="1"/>
</dbReference>
<dbReference type="InterPro" id="IPR003100">
    <property type="entry name" value="PAZ_dom"/>
</dbReference>
<keyword evidence="11" id="KW-0067">ATP-binding</keyword>
<dbReference type="GO" id="GO:0003677">
    <property type="term" value="F:DNA binding"/>
    <property type="evidence" value="ECO:0007669"/>
    <property type="project" value="InterPro"/>
</dbReference>
<evidence type="ECO:0000256" key="7">
    <source>
        <dbReference type="ARBA" id="ARBA00022741"/>
    </source>
</evidence>
<dbReference type="Pfam" id="PF04851">
    <property type="entry name" value="ResIII"/>
    <property type="match status" value="1"/>
</dbReference>
<evidence type="ECO:0000256" key="13">
    <source>
        <dbReference type="ARBA" id="ARBA00022884"/>
    </source>
</evidence>
<evidence type="ECO:0000259" key="19">
    <source>
        <dbReference type="PROSITE" id="PS50142"/>
    </source>
</evidence>
<dbReference type="GO" id="GO:0030422">
    <property type="term" value="P:siRNA processing"/>
    <property type="evidence" value="ECO:0007669"/>
    <property type="project" value="TreeGrafter"/>
</dbReference>
<evidence type="ECO:0000256" key="2">
    <source>
        <dbReference type="ARBA" id="ARBA00001946"/>
    </source>
</evidence>
<dbReference type="OrthoDB" id="416741at2759"/>
<dbReference type="InterPro" id="IPR056755">
    <property type="entry name" value="DSRM_2"/>
</dbReference>
<dbReference type="InterPro" id="IPR014720">
    <property type="entry name" value="dsRBD_dom"/>
</dbReference>
<keyword evidence="25" id="KW-1185">Reference proteome</keyword>
<evidence type="ECO:0000259" key="21">
    <source>
        <dbReference type="PROSITE" id="PS51192"/>
    </source>
</evidence>
<dbReference type="RefSeq" id="XP_016643658.1">
    <property type="nucleotide sequence ID" value="XM_016786682.1"/>
</dbReference>
<reference evidence="24 25" key="1">
    <citation type="journal article" date="2014" name="Genome Announc.">
        <title>Draft genome sequence of the pathogenic fungus Scedosporium apiospermum.</title>
        <authorList>
            <person name="Vandeputte P."/>
            <person name="Ghamrawi S."/>
            <person name="Rechenmann M."/>
            <person name="Iltis A."/>
            <person name="Giraud S."/>
            <person name="Fleury M."/>
            <person name="Thornton C."/>
            <person name="Delhaes L."/>
            <person name="Meyer W."/>
            <person name="Papon N."/>
            <person name="Bouchara J.P."/>
        </authorList>
    </citation>
    <scope>NUCLEOTIDE SEQUENCE [LARGE SCALE GENOMIC DNA]</scope>
    <source>
        <strain evidence="24 25">IHEM 14462</strain>
    </source>
</reference>
<feature type="domain" description="Helicase C-terminal" evidence="22">
    <location>
        <begin position="530"/>
        <end position="704"/>
    </location>
</feature>
<dbReference type="GO" id="GO:0051607">
    <property type="term" value="P:defense response to virus"/>
    <property type="evidence" value="ECO:0007669"/>
    <property type="project" value="UniProtKB-KW"/>
</dbReference>
<evidence type="ECO:0000313" key="25">
    <source>
        <dbReference type="Proteomes" id="UP000028545"/>
    </source>
</evidence>
<feature type="domain" description="DRBM" evidence="18">
    <location>
        <begin position="1577"/>
        <end position="1609"/>
    </location>
</feature>
<dbReference type="PROSITE" id="PS51194">
    <property type="entry name" value="HELICASE_CTER"/>
    <property type="match status" value="1"/>
</dbReference>
<dbReference type="VEuPathDB" id="FungiDB:SAPIO_CDS4026"/>
<dbReference type="PANTHER" id="PTHR14950">
    <property type="entry name" value="DICER-RELATED"/>
    <property type="match status" value="1"/>
</dbReference>
<keyword evidence="4" id="KW-0930">Antiviral protein</keyword>
<dbReference type="PROSITE" id="PS51192">
    <property type="entry name" value="HELICASE_ATP_BIND_1"/>
    <property type="match status" value="1"/>
</dbReference>
<gene>
    <name evidence="24" type="ORF">SAPIO_CDS4026</name>
</gene>
<name>A0A084G947_PSEDA</name>
<keyword evidence="9" id="KW-0347">Helicase</keyword>
<feature type="domain" description="Helicase ATP-binding" evidence="21">
    <location>
        <begin position="200"/>
        <end position="382"/>
    </location>
</feature>
<organism evidence="24 25">
    <name type="scientific">Pseudallescheria apiosperma</name>
    <name type="common">Scedosporium apiospermum</name>
    <dbReference type="NCBI Taxonomy" id="563466"/>
    <lineage>
        <taxon>Eukaryota</taxon>
        <taxon>Fungi</taxon>
        <taxon>Dikarya</taxon>
        <taxon>Ascomycota</taxon>
        <taxon>Pezizomycotina</taxon>
        <taxon>Sordariomycetes</taxon>
        <taxon>Hypocreomycetidae</taxon>
        <taxon>Microascales</taxon>
        <taxon>Microascaceae</taxon>
        <taxon>Scedosporium</taxon>
    </lineage>
</organism>
<evidence type="ECO:0000256" key="9">
    <source>
        <dbReference type="ARBA" id="ARBA00022806"/>
    </source>
</evidence>
<evidence type="ECO:0000256" key="12">
    <source>
        <dbReference type="ARBA" id="ARBA00022842"/>
    </source>
</evidence>
<dbReference type="GO" id="GO:0005524">
    <property type="term" value="F:ATP binding"/>
    <property type="evidence" value="ECO:0007669"/>
    <property type="project" value="UniProtKB-KW"/>
</dbReference>
<evidence type="ECO:0000256" key="11">
    <source>
        <dbReference type="ARBA" id="ARBA00022840"/>
    </source>
</evidence>
<feature type="domain" description="RNase III" evidence="19">
    <location>
        <begin position="1129"/>
        <end position="1278"/>
    </location>
</feature>
<evidence type="ECO:0000259" key="22">
    <source>
        <dbReference type="PROSITE" id="PS51194"/>
    </source>
</evidence>
<dbReference type="InterPro" id="IPR006935">
    <property type="entry name" value="Helicase/UvrB_N"/>
</dbReference>
<comment type="cofactor">
    <cofactor evidence="2">
        <name>Mg(2+)</name>
        <dbReference type="ChEBI" id="CHEBI:18420"/>
    </cofactor>
</comment>
<dbReference type="GO" id="GO:0003723">
    <property type="term" value="F:RNA binding"/>
    <property type="evidence" value="ECO:0007669"/>
    <property type="project" value="UniProtKB-UniRule"/>
</dbReference>
<dbReference type="EMBL" id="JOWA01000090">
    <property type="protein sequence ID" value="KEZ43859.1"/>
    <property type="molecule type" value="Genomic_DNA"/>
</dbReference>
<dbReference type="GO" id="GO:0046872">
    <property type="term" value="F:metal ion binding"/>
    <property type="evidence" value="ECO:0007669"/>
    <property type="project" value="UniProtKB-KW"/>
</dbReference>
<dbReference type="SMART" id="SM00535">
    <property type="entry name" value="RIBOc"/>
    <property type="match status" value="2"/>
</dbReference>
<dbReference type="FunFam" id="1.10.1520.10:FF:000015">
    <property type="entry name" value="Dicer-like protein 1"/>
    <property type="match status" value="1"/>
</dbReference>
<dbReference type="GO" id="GO:0005634">
    <property type="term" value="C:nucleus"/>
    <property type="evidence" value="ECO:0007669"/>
    <property type="project" value="TreeGrafter"/>
</dbReference>
<dbReference type="InterPro" id="IPR027417">
    <property type="entry name" value="P-loop_NTPase"/>
</dbReference>
<dbReference type="InterPro" id="IPR038248">
    <property type="entry name" value="Dicer_dimer_sf"/>
</dbReference>
<dbReference type="SUPFAM" id="SSF69065">
    <property type="entry name" value="RNase III domain-like"/>
    <property type="match status" value="2"/>
</dbReference>
<evidence type="ECO:0000256" key="15">
    <source>
        <dbReference type="ARBA" id="ARBA00023211"/>
    </source>
</evidence>
<dbReference type="GeneID" id="27723098"/>
<evidence type="ECO:0000259" key="20">
    <source>
        <dbReference type="PROSITE" id="PS50821"/>
    </source>
</evidence>
<dbReference type="GO" id="GO:0050688">
    <property type="term" value="P:regulation of defense response to virus"/>
    <property type="evidence" value="ECO:0007669"/>
    <property type="project" value="UniProtKB-KW"/>
</dbReference>
<dbReference type="SUPFAM" id="SSF52540">
    <property type="entry name" value="P-loop containing nucleoside triphosphate hydrolases"/>
    <property type="match status" value="1"/>
</dbReference>
<dbReference type="SMART" id="SM00487">
    <property type="entry name" value="DEXDc"/>
    <property type="match status" value="1"/>
</dbReference>
<dbReference type="Pfam" id="PF03368">
    <property type="entry name" value="Dicer_dimer"/>
    <property type="match status" value="1"/>
</dbReference>
<dbReference type="Gene3D" id="3.30.160.380">
    <property type="entry name" value="Dicer dimerisation domain"/>
    <property type="match status" value="1"/>
</dbReference>
<dbReference type="InterPro" id="IPR001650">
    <property type="entry name" value="Helicase_C-like"/>
</dbReference>
<keyword evidence="12" id="KW-0460">Magnesium</keyword>
<dbReference type="Pfam" id="PF00271">
    <property type="entry name" value="Helicase_C"/>
    <property type="match status" value="1"/>
</dbReference>
<keyword evidence="15" id="KW-0464">Manganese</keyword>
<protein>
    <recommendedName>
        <fullName evidence="3">Dicer-like protein 1</fullName>
    </recommendedName>
</protein>
<accession>A0A084G947</accession>
<evidence type="ECO:0000256" key="17">
    <source>
        <dbReference type="PROSITE-ProRule" id="PRU00657"/>
    </source>
</evidence>
<feature type="domain" description="RNase III" evidence="19">
    <location>
        <begin position="1338"/>
        <end position="1500"/>
    </location>
</feature>
<comment type="caution">
    <text evidence="24">The sequence shown here is derived from an EMBL/GenBank/DDBJ whole genome shotgun (WGS) entry which is preliminary data.</text>
</comment>
<dbReference type="GO" id="GO:0004386">
    <property type="term" value="F:helicase activity"/>
    <property type="evidence" value="ECO:0007669"/>
    <property type="project" value="UniProtKB-KW"/>
</dbReference>
<evidence type="ECO:0000256" key="5">
    <source>
        <dbReference type="ARBA" id="ARBA00022723"/>
    </source>
</evidence>
<keyword evidence="7" id="KW-0547">Nucleotide-binding</keyword>
<keyword evidence="10" id="KW-0862">Zinc</keyword>
<dbReference type="OMA" id="TRKNHAY"/>
<dbReference type="GO" id="GO:0004525">
    <property type="term" value="F:ribonuclease III activity"/>
    <property type="evidence" value="ECO:0007669"/>
    <property type="project" value="InterPro"/>
</dbReference>
<dbReference type="PROSITE" id="PS00517">
    <property type="entry name" value="RNASE_3_1"/>
    <property type="match status" value="1"/>
</dbReference>
<dbReference type="KEGG" id="sapo:SAPIO_CDS4026"/>
<dbReference type="SMART" id="SM00490">
    <property type="entry name" value="HELICc"/>
    <property type="match status" value="1"/>
</dbReference>
<evidence type="ECO:0000256" key="3">
    <source>
        <dbReference type="ARBA" id="ARBA00020797"/>
    </source>
</evidence>
<dbReference type="PROSITE" id="PS51327">
    <property type="entry name" value="DICER_DSRBF"/>
    <property type="match status" value="1"/>
</dbReference>
<keyword evidence="5" id="KW-0479">Metal-binding</keyword>
<proteinExistence type="inferred from homology"/>
<evidence type="ECO:0000313" key="24">
    <source>
        <dbReference type="EMBL" id="KEZ43859.1"/>
    </source>
</evidence>
<evidence type="ECO:0000256" key="4">
    <source>
        <dbReference type="ARBA" id="ARBA00022721"/>
    </source>
</evidence>
<comment type="similarity">
    <text evidence="16 17">Belongs to the helicase family. Dicer subfamily.</text>
</comment>
<dbReference type="InterPro" id="IPR005034">
    <property type="entry name" value="Dicer_dimerisation"/>
</dbReference>
<dbReference type="InterPro" id="IPR000999">
    <property type="entry name" value="RNase_III_dom"/>
</dbReference>
<dbReference type="PROSITE" id="PS50137">
    <property type="entry name" value="DS_RBD"/>
    <property type="match status" value="1"/>
</dbReference>
<dbReference type="InterPro" id="IPR036389">
    <property type="entry name" value="RNase_III_sf"/>
</dbReference>
<evidence type="ECO:0000256" key="6">
    <source>
        <dbReference type="ARBA" id="ARBA00022737"/>
    </source>
</evidence>
<evidence type="ECO:0000256" key="14">
    <source>
        <dbReference type="ARBA" id="ARBA00023118"/>
    </source>
</evidence>
<dbReference type="Pfam" id="PF00636">
    <property type="entry name" value="Ribonuclease_3"/>
    <property type="match status" value="2"/>
</dbReference>
<keyword evidence="14" id="KW-0051">Antiviral defense</keyword>
<evidence type="ECO:0000256" key="8">
    <source>
        <dbReference type="ARBA" id="ARBA00022801"/>
    </source>
</evidence>
<dbReference type="CDD" id="cd18034">
    <property type="entry name" value="DEXHc_dicer"/>
    <property type="match status" value="1"/>
</dbReference>
<keyword evidence="8" id="KW-0378">Hydrolase</keyword>
<evidence type="ECO:0000259" key="18">
    <source>
        <dbReference type="PROSITE" id="PS50137"/>
    </source>
</evidence>
<sequence>MDWDGEDLIQFSPVRQDEDCVGLPPAVNCDFGGRPRESQTQASDDGAVGENLFTGLASSMEYPRYLLSNRPEPHSDHLFSKMGSREAMIVQSDDVFAPASESKTEYLDFPPSPDIEALDSMNAVVDKDRDVADIEDNGEKYRLVSAPAVPKRVSERKRTDAAIFEAWLRTKEKSQAFKKQRIESQSRRIVDSPREYQIELFERAKEKNTIIVLDTGSGKTLIAILLLRHAIEHELERRAAGYDPKISFFLVDKVALVDQQWSALVANLPYAVARFFGKELDSNWNLDFWRKAFDENKVIVCTAAILQKALSHSFIKMKQINLLIIDEAHHAKKNHPYARIIKDYYLKEKDIQDRPRILGMTASPVDGKADIQAAAEQLEALLCSQIATVSTGKLNDEMGIRVHDDVVLEFKKLEKRFDTSLVKSIGPLIKYNPMFTKHVEFSKVCTYELGPWCTDRFWKLCFADGEMPQLIAKAEAVAQQTFGQIPFLPDGMDPVSAIHKLGEVMREHSLRSLERVSRDLSSKTLLLLRKLEEYFTRPSDHKCIIFVERRRTAVMLVEICQQLSNQFPYLKPGYLIGHSNDMGLAGMSYRDAVLAIHRFRKSEINCLFASSIAEEGIDIPDCDIIIRFDVCQSMIQYIQSKGRARHHQSVYINMVEEGNHTQATRLAQASHDTTILRKFCSKLPENRRLDSNQSRFIDWQGDLGFKTYIIKETGATLTLSQSLNVLDAFTASFQEPSGPPIVPQYAITKVGKMWVAQVNLPEQFPIRSILGEEHKSKQAAKCSAAFTMCLELIKKQFINTHLQPTMKKRLPAMRNARLKLSENKRQQYKMLLKPSLWSTDLGQPGRLYGLALVLENPGAIGRASCPLVLLSRMKLPALPDVPLFFGAGKNSVVKPVQLDEPMTIAGAEDEERLEGLRTFTLRIFDDVFSKSFDATAAELPYFLAPCSKPHAHEFAEVHNPKEAIDWAAIDVVKSNERLEISEGDDPVEFYRDRYVTDPYSGSRKLYSIGVREDLKPLDPVPEGVPPPAFRGWKTVEHNIKEYSISIWSRTRAQRTWKEDQPVVEAELVSLRRNLLDNFEDDDNEPKTCFVIMEPLHVSALPVQAVAMAFTFPAIIHRIDSVLIALEAADKLGLKIRSDLALEAVTKDSDNTNEHGEHQVNFQGGMGRNYERAEFLGDAFLKMATTIVMFTQRPDKDEFDYHVERMLLLCNQNLFNTAVDMGLQEYVRSKSFNRRTWYPAGLRLAKGKAPQEEAGHSLADKSLADVCEAFIGAAYLSYSNEEVDKDSSKMPDFDMAVKAVTAVVKSKKHQMQSWSDYFSDYKVPDWQAIEPSASQVEVAKLVQRNLGYEFKYPALLRSAFKHPSYPYEKIPNYQRLEFLGDAILDMVCVDFLFKKFPDADPQWLTEHKTAMVSNQFLGCLCVELGLHRHMLSIHAALMQSVKTYAEDIELARQEAIETARSERGGKKDKYKRSFWVNVPSAPKCLPDIVEAYVGAMFVDSGFDYTRVRQFFERHIRPYFEDMSLYDSFAYSHPVTIMAHRLAQEFGCKEWRVLVKEDAPEAEEAGVGCLTDTDVVAGVLIHGVVFAAGRGESGRFAKKDAAKVALGYLDEIKLEEFKERFRCECTVEDGAAVSMEQHGTAI</sequence>
<dbReference type="Proteomes" id="UP000028545">
    <property type="component" value="Unassembled WGS sequence"/>
</dbReference>
<dbReference type="HOGENOM" id="CLU_000907_4_3_1"/>
<dbReference type="GO" id="GO:0005737">
    <property type="term" value="C:cytoplasm"/>
    <property type="evidence" value="ECO:0007669"/>
    <property type="project" value="TreeGrafter"/>
</dbReference>
<dbReference type="Gene3D" id="3.40.50.300">
    <property type="entry name" value="P-loop containing nucleotide triphosphate hydrolases"/>
    <property type="match status" value="2"/>
</dbReference>
<keyword evidence="13 17" id="KW-0694">RNA-binding</keyword>
<dbReference type="PROSITE" id="PS50142">
    <property type="entry name" value="RNASE_3_2"/>
    <property type="match status" value="2"/>
</dbReference>
<comment type="cofactor">
    <cofactor evidence="1">
        <name>Mn(2+)</name>
        <dbReference type="ChEBI" id="CHEBI:29035"/>
    </cofactor>
</comment>
<dbReference type="InterPro" id="IPR014001">
    <property type="entry name" value="Helicase_ATP-bd"/>
</dbReference>
<evidence type="ECO:0000256" key="10">
    <source>
        <dbReference type="ARBA" id="ARBA00022833"/>
    </source>
</evidence>
<feature type="domain" description="PAZ" evidence="20">
    <location>
        <begin position="967"/>
        <end position="1099"/>
    </location>
</feature>
<evidence type="ECO:0000256" key="1">
    <source>
        <dbReference type="ARBA" id="ARBA00001936"/>
    </source>
</evidence>